<evidence type="ECO:0000313" key="1">
    <source>
        <dbReference type="EMBL" id="NDL67352.1"/>
    </source>
</evidence>
<sequence length="247" mass="27880">MNGLEEGAEGIRWDRAALEAAGRIRLGHMDWSFHNIARSYLENADSVLELGVGDGRGMALLAPLPPRAGATERNPQVHGEAKGLLGPLGVKVYLVKDPRKLPIEDQTYSLVLTRKEPYREKEIRRILRPGGCFIAQQRGPLHFRELEHLLEGKVAPNLWTLSRALSQMKEQGFDVMMARESVAKTRFYDMEALEAYLREEPELLPGLDLERHAAAWKGLHAFMEAQGFFDVSCHHFILVGMKSYAHQ</sequence>
<dbReference type="Gene3D" id="3.40.50.150">
    <property type="entry name" value="Vaccinia Virus protein VP39"/>
    <property type="match status" value="1"/>
</dbReference>
<dbReference type="Proteomes" id="UP000461585">
    <property type="component" value="Unassembled WGS sequence"/>
</dbReference>
<gene>
    <name evidence="1" type="ORF">GXN74_06315</name>
</gene>
<dbReference type="GO" id="GO:0032259">
    <property type="term" value="P:methylation"/>
    <property type="evidence" value="ECO:0007669"/>
    <property type="project" value="UniProtKB-KW"/>
</dbReference>
<keyword evidence="1" id="KW-0489">Methyltransferase</keyword>
<reference evidence="1 2" key="1">
    <citation type="submission" date="2020-01" db="EMBL/GenBank/DDBJ databases">
        <title>Anaeroalcalibacter tamaniensis gen. nov., sp. nov., moderately halophilic strictly anaerobic fermenter bacterium from mud volcano of Taman peninsula.</title>
        <authorList>
            <person name="Frolova A."/>
            <person name="Merkel A.Y."/>
            <person name="Slobodkin A.I."/>
        </authorList>
    </citation>
    <scope>NUCLEOTIDE SEQUENCE [LARGE SCALE GENOMIC DNA]</scope>
    <source>
        <strain evidence="1 2">F-3ap</strain>
    </source>
</reference>
<dbReference type="InterPro" id="IPR052939">
    <property type="entry name" value="23S_rRNA_MeTrnsfrase_RlmA"/>
</dbReference>
<dbReference type="SUPFAM" id="SSF53335">
    <property type="entry name" value="S-adenosyl-L-methionine-dependent methyltransferases"/>
    <property type="match status" value="1"/>
</dbReference>
<dbReference type="InterPro" id="IPR029063">
    <property type="entry name" value="SAM-dependent_MTases_sf"/>
</dbReference>
<evidence type="ECO:0000313" key="2">
    <source>
        <dbReference type="Proteomes" id="UP000461585"/>
    </source>
</evidence>
<dbReference type="PANTHER" id="PTHR43460">
    <property type="entry name" value="METHYLTRANSFERASE"/>
    <property type="match status" value="1"/>
</dbReference>
<name>A0A7X5KP11_9FIRM</name>
<proteinExistence type="predicted"/>
<accession>A0A7X5KP11</accession>
<dbReference type="GO" id="GO:0008168">
    <property type="term" value="F:methyltransferase activity"/>
    <property type="evidence" value="ECO:0007669"/>
    <property type="project" value="UniProtKB-KW"/>
</dbReference>
<dbReference type="RefSeq" id="WP_162370075.1">
    <property type="nucleotide sequence ID" value="NZ_JAAEEH010000013.1"/>
</dbReference>
<dbReference type="EMBL" id="JAAEEH010000013">
    <property type="protein sequence ID" value="NDL67352.1"/>
    <property type="molecule type" value="Genomic_DNA"/>
</dbReference>
<dbReference type="PANTHER" id="PTHR43460:SF1">
    <property type="entry name" value="METHYLTRANSFERASE TYPE 11 DOMAIN-CONTAINING PROTEIN"/>
    <property type="match status" value="1"/>
</dbReference>
<dbReference type="AlphaFoldDB" id="A0A7X5KP11"/>
<keyword evidence="2" id="KW-1185">Reference proteome</keyword>
<comment type="caution">
    <text evidence="1">The sequence shown here is derived from an EMBL/GenBank/DDBJ whole genome shotgun (WGS) entry which is preliminary data.</text>
</comment>
<protein>
    <submittedName>
        <fullName evidence="1">Class I SAM-dependent methyltransferase</fullName>
    </submittedName>
</protein>
<organism evidence="1 2">
    <name type="scientific">Anaerotalea alkaliphila</name>
    <dbReference type="NCBI Taxonomy" id="2662126"/>
    <lineage>
        <taxon>Bacteria</taxon>
        <taxon>Bacillati</taxon>
        <taxon>Bacillota</taxon>
        <taxon>Clostridia</taxon>
        <taxon>Eubacteriales</taxon>
        <taxon>Anaerotalea</taxon>
    </lineage>
</organism>
<keyword evidence="1" id="KW-0808">Transferase</keyword>